<comment type="caution">
    <text evidence="1">The sequence shown here is derived from an EMBL/GenBank/DDBJ whole genome shotgun (WGS) entry which is preliminary data.</text>
</comment>
<dbReference type="Proteomes" id="UP000008784">
    <property type="component" value="Unassembled WGS sequence"/>
</dbReference>
<dbReference type="OrthoDB" id="5409356at2759"/>
<keyword evidence="2" id="KW-1185">Reference proteome</keyword>
<dbReference type="InParanoid" id="G1XPY9"/>
<organism evidence="1 2">
    <name type="scientific">Arthrobotrys oligospora (strain ATCC 24927 / CBS 115.81 / DSM 1491)</name>
    <name type="common">Nematode-trapping fungus</name>
    <name type="synonym">Didymozoophaga oligospora</name>
    <dbReference type="NCBI Taxonomy" id="756982"/>
    <lineage>
        <taxon>Eukaryota</taxon>
        <taxon>Fungi</taxon>
        <taxon>Dikarya</taxon>
        <taxon>Ascomycota</taxon>
        <taxon>Pezizomycotina</taxon>
        <taxon>Orbiliomycetes</taxon>
        <taxon>Orbiliales</taxon>
        <taxon>Orbiliaceae</taxon>
        <taxon>Orbilia</taxon>
        <taxon>Orbilia oligospora</taxon>
    </lineage>
</organism>
<name>G1XPY9_ARTOA</name>
<dbReference type="AlphaFoldDB" id="G1XPY9"/>
<proteinExistence type="predicted"/>
<dbReference type="HOGENOM" id="CLU_2084311_0_0_1"/>
<protein>
    <submittedName>
        <fullName evidence="1">Uncharacterized protein</fullName>
    </submittedName>
</protein>
<dbReference type="RefSeq" id="XP_011126549.1">
    <property type="nucleotide sequence ID" value="XM_011128247.1"/>
</dbReference>
<gene>
    <name evidence="1" type="ORF">AOL_s00185g1</name>
</gene>
<sequence>MEPFNINAEMTSSLNNLNGEELDIFAALQQEQQGQGPVNDEQIELYIYACFLVFKKMHSTKHLEQAIQQTEGWIAELAIDHPDRARRLQILDFLSAWMSQLSFISERDIKLPLLGIR</sequence>
<dbReference type="GeneID" id="22897534"/>
<dbReference type="EMBL" id="ADOT01000276">
    <property type="protein sequence ID" value="EGX44787.1"/>
    <property type="molecule type" value="Genomic_DNA"/>
</dbReference>
<evidence type="ECO:0000313" key="2">
    <source>
        <dbReference type="Proteomes" id="UP000008784"/>
    </source>
</evidence>
<reference evidence="1 2" key="1">
    <citation type="journal article" date="2011" name="PLoS Pathog.">
        <title>Genomic and proteomic analyses of the fungus Arthrobotrys oligospora provide insights into nematode-trap formation.</title>
        <authorList>
            <person name="Yang J."/>
            <person name="Wang L."/>
            <person name="Ji X."/>
            <person name="Feng Y."/>
            <person name="Li X."/>
            <person name="Zou C."/>
            <person name="Xu J."/>
            <person name="Ren Y."/>
            <person name="Mi Q."/>
            <person name="Wu J."/>
            <person name="Liu S."/>
            <person name="Liu Y."/>
            <person name="Huang X."/>
            <person name="Wang H."/>
            <person name="Niu X."/>
            <person name="Li J."/>
            <person name="Liang L."/>
            <person name="Luo Y."/>
            <person name="Ji K."/>
            <person name="Zhou W."/>
            <person name="Yu Z."/>
            <person name="Li G."/>
            <person name="Liu Y."/>
            <person name="Li L."/>
            <person name="Qiao M."/>
            <person name="Feng L."/>
            <person name="Zhang K.-Q."/>
        </authorList>
    </citation>
    <scope>NUCLEOTIDE SEQUENCE [LARGE SCALE GENOMIC DNA]</scope>
    <source>
        <strain evidence="2">ATCC 24927 / CBS 115.81 / DSM 1491</strain>
    </source>
</reference>
<evidence type="ECO:0000313" key="1">
    <source>
        <dbReference type="EMBL" id="EGX44787.1"/>
    </source>
</evidence>
<accession>G1XPY9</accession>